<dbReference type="PANTHER" id="PTHR30213">
    <property type="entry name" value="INNER MEMBRANE PROTEIN YHJD"/>
    <property type="match status" value="1"/>
</dbReference>
<sequence>MGASVEKDATAPDPEDPGKVESMADIEGASWGYALKQAIGQFGRDKCTDLAAGLTYYGVLSIFPALLAMVSLLGVFGQGEETVQTILQMVRDLGQSSVADQIEGPIRDMVTSSGAGVGLVVGVVGALWSASGYVGAFGRAMNRIYGVDEGRPVWKLRPAMLLLTLLLVVMGGLIIVGLGVSGGIAEEIGSLIGLGDTAVTVWEYAKWPVMIVLVMVMVALLYYFTPNVRQPKLRWMSPGAALAIIVAILASVAFGFYVSNFGSYNATYGSLAGVIVFLLWLWIINNVLLLGAEVDAEVERARQLQSGIRAERRLQLPARDTAASEKAAEKEDEAIEEGRRIRLEADREIAAERRERSRTDADADADERTDAADEDGSTRSDARD</sequence>
<evidence type="ECO:0000256" key="7">
    <source>
        <dbReference type="SAM" id="Phobius"/>
    </source>
</evidence>
<keyword evidence="5 7" id="KW-0472">Membrane</keyword>
<accession>A0A852X430</accession>
<evidence type="ECO:0000256" key="5">
    <source>
        <dbReference type="ARBA" id="ARBA00023136"/>
    </source>
</evidence>
<evidence type="ECO:0000313" key="9">
    <source>
        <dbReference type="Proteomes" id="UP000592181"/>
    </source>
</evidence>
<feature type="transmembrane region" description="Helical" evidence="7">
    <location>
        <begin position="54"/>
        <end position="76"/>
    </location>
</feature>
<dbReference type="Proteomes" id="UP000592181">
    <property type="component" value="Unassembled WGS sequence"/>
</dbReference>
<dbReference type="PANTHER" id="PTHR30213:SF0">
    <property type="entry name" value="UPF0761 MEMBRANE PROTEIN YIHY"/>
    <property type="match status" value="1"/>
</dbReference>
<dbReference type="InterPro" id="IPR017039">
    <property type="entry name" value="Virul_fac_BrkB"/>
</dbReference>
<protein>
    <submittedName>
        <fullName evidence="8">Membrane protein</fullName>
    </submittedName>
</protein>
<gene>
    <name evidence="8" type="ORF">BJY28_001657</name>
</gene>
<evidence type="ECO:0000256" key="3">
    <source>
        <dbReference type="ARBA" id="ARBA00022692"/>
    </source>
</evidence>
<feature type="region of interest" description="Disordered" evidence="6">
    <location>
        <begin position="351"/>
        <end position="384"/>
    </location>
</feature>
<keyword evidence="3 7" id="KW-0812">Transmembrane</keyword>
<dbReference type="Pfam" id="PF03631">
    <property type="entry name" value="Virul_fac_BrkB"/>
    <property type="match status" value="1"/>
</dbReference>
<evidence type="ECO:0000256" key="2">
    <source>
        <dbReference type="ARBA" id="ARBA00022475"/>
    </source>
</evidence>
<dbReference type="NCBIfam" id="TIGR00765">
    <property type="entry name" value="yihY_not_rbn"/>
    <property type="match status" value="1"/>
</dbReference>
<keyword evidence="4 7" id="KW-1133">Transmembrane helix</keyword>
<dbReference type="AlphaFoldDB" id="A0A852X430"/>
<evidence type="ECO:0000256" key="6">
    <source>
        <dbReference type="SAM" id="MobiDB-lite"/>
    </source>
</evidence>
<dbReference type="GO" id="GO:0005886">
    <property type="term" value="C:plasma membrane"/>
    <property type="evidence" value="ECO:0007669"/>
    <property type="project" value="UniProtKB-SubCell"/>
</dbReference>
<feature type="compositionally biased region" description="Basic and acidic residues" evidence="6">
    <location>
        <begin position="1"/>
        <end position="10"/>
    </location>
</feature>
<evidence type="ECO:0000256" key="1">
    <source>
        <dbReference type="ARBA" id="ARBA00004651"/>
    </source>
</evidence>
<feature type="transmembrane region" description="Helical" evidence="7">
    <location>
        <begin position="204"/>
        <end position="224"/>
    </location>
</feature>
<proteinExistence type="predicted"/>
<comment type="subcellular location">
    <subcellularLocation>
        <location evidence="1">Cell membrane</location>
        <topology evidence="1">Multi-pass membrane protein</topology>
    </subcellularLocation>
</comment>
<organism evidence="8 9">
    <name type="scientific">Janibacter alkaliphilus</name>
    <dbReference type="NCBI Taxonomy" id="1069963"/>
    <lineage>
        <taxon>Bacteria</taxon>
        <taxon>Bacillati</taxon>
        <taxon>Actinomycetota</taxon>
        <taxon>Actinomycetes</taxon>
        <taxon>Micrococcales</taxon>
        <taxon>Intrasporangiaceae</taxon>
        <taxon>Janibacter</taxon>
    </lineage>
</organism>
<dbReference type="EMBL" id="JACBZX010000001">
    <property type="protein sequence ID" value="NYG37188.1"/>
    <property type="molecule type" value="Genomic_DNA"/>
</dbReference>
<reference evidence="8 9" key="1">
    <citation type="submission" date="2020-07" db="EMBL/GenBank/DDBJ databases">
        <title>Sequencing the genomes of 1000 actinobacteria strains.</title>
        <authorList>
            <person name="Klenk H.-P."/>
        </authorList>
    </citation>
    <scope>NUCLEOTIDE SEQUENCE [LARGE SCALE GENOMIC DNA]</scope>
    <source>
        <strain evidence="8 9">DSM 24723</strain>
    </source>
</reference>
<feature type="transmembrane region" description="Helical" evidence="7">
    <location>
        <begin position="159"/>
        <end position="184"/>
    </location>
</feature>
<feature type="transmembrane region" description="Helical" evidence="7">
    <location>
        <begin position="236"/>
        <end position="258"/>
    </location>
</feature>
<evidence type="ECO:0000313" key="8">
    <source>
        <dbReference type="EMBL" id="NYG37188.1"/>
    </source>
</evidence>
<evidence type="ECO:0000256" key="4">
    <source>
        <dbReference type="ARBA" id="ARBA00022989"/>
    </source>
</evidence>
<feature type="transmembrane region" description="Helical" evidence="7">
    <location>
        <begin position="115"/>
        <end position="138"/>
    </location>
</feature>
<feature type="transmembrane region" description="Helical" evidence="7">
    <location>
        <begin position="270"/>
        <end position="292"/>
    </location>
</feature>
<name>A0A852X430_9MICO</name>
<keyword evidence="9" id="KW-1185">Reference proteome</keyword>
<dbReference type="RefSeq" id="WP_343037022.1">
    <property type="nucleotide sequence ID" value="NZ_JACBZX010000001.1"/>
</dbReference>
<feature type="region of interest" description="Disordered" evidence="6">
    <location>
        <begin position="1"/>
        <end position="21"/>
    </location>
</feature>
<keyword evidence="2" id="KW-1003">Cell membrane</keyword>
<comment type="caution">
    <text evidence="8">The sequence shown here is derived from an EMBL/GenBank/DDBJ whole genome shotgun (WGS) entry which is preliminary data.</text>
</comment>